<protein>
    <submittedName>
        <fullName evidence="2">Uncharacterized protein</fullName>
    </submittedName>
</protein>
<dbReference type="AlphaFoldDB" id="A0A099W7V0"/>
<dbReference type="Proteomes" id="UP000519573">
    <property type="component" value="Unassembled WGS sequence"/>
</dbReference>
<reference evidence="3 5" key="2">
    <citation type="submission" date="2020-03" db="EMBL/GenBank/DDBJ databases">
        <title>Soil Listeria distribution.</title>
        <authorList>
            <person name="Liao J."/>
            <person name="Wiedmann M."/>
        </authorList>
    </citation>
    <scope>NUCLEOTIDE SEQUENCE [LARGE SCALE GENOMIC DNA]</scope>
    <source>
        <strain evidence="3 5">FSL L7-0245</strain>
    </source>
</reference>
<feature type="transmembrane region" description="Helical" evidence="1">
    <location>
        <begin position="210"/>
        <end position="230"/>
    </location>
</feature>
<dbReference type="STRING" id="1552123.EP57_09840"/>
<dbReference type="EMBL" id="JAARYH010000001">
    <property type="protein sequence ID" value="MBC2165256.1"/>
    <property type="molecule type" value="Genomic_DNA"/>
</dbReference>
<dbReference type="GeneID" id="58717674"/>
<evidence type="ECO:0000313" key="2">
    <source>
        <dbReference type="EMBL" id="KGL40846.1"/>
    </source>
</evidence>
<sequence length="274" mass="30339">MRKYYRHQIGIALMLMLGVTTGLGAVRRVLYILLLNQERSSIYWTVELGLAVIMIVTAVLSYAGYKLKGTEVVVSLLFVTYFTYFVIRAVMGVEETVNIQNANLLCLIAGLAMFSAFVLFYTIEAEPILPKAENRMVTVSGFVLLLLGAGLGLVLAILRYQTYLGVEKWSGATFDTMVFYPAMIAIGEYLFVALGFIVLAVLLFVKWQRVFAYVGMGIALRELLFGWLQFNTGQPNGTGLTMEALLPLFIGIIGFVGFLLFIGGAKRGEQEETT</sequence>
<proteinExistence type="predicted"/>
<dbReference type="EMBL" id="JNFA01000023">
    <property type="protein sequence ID" value="KGL40846.1"/>
    <property type="molecule type" value="Genomic_DNA"/>
</dbReference>
<feature type="transmembrane region" description="Helical" evidence="1">
    <location>
        <begin position="102"/>
        <end position="123"/>
    </location>
</feature>
<dbReference type="OrthoDB" id="2360785at2"/>
<dbReference type="RefSeq" id="WP_036086134.1">
    <property type="nucleotide sequence ID" value="NZ_CBCSHQ010000004.1"/>
</dbReference>
<feature type="transmembrane region" description="Helical" evidence="1">
    <location>
        <begin position="242"/>
        <end position="262"/>
    </location>
</feature>
<keyword evidence="1" id="KW-1133">Transmembrane helix</keyword>
<gene>
    <name evidence="2" type="ORF">EP57_09840</name>
    <name evidence="3" type="ORF">HCB26_01540</name>
</gene>
<dbReference type="Proteomes" id="UP000029844">
    <property type="component" value="Unassembled WGS sequence"/>
</dbReference>
<keyword evidence="1" id="KW-0812">Transmembrane</keyword>
<feature type="transmembrane region" description="Helical" evidence="1">
    <location>
        <begin position="41"/>
        <end position="65"/>
    </location>
</feature>
<name>A0A099W7V0_9LIST</name>
<comment type="caution">
    <text evidence="2">The sequence shown here is derived from an EMBL/GenBank/DDBJ whole genome shotgun (WGS) entry which is preliminary data.</text>
</comment>
<evidence type="ECO:0000313" key="4">
    <source>
        <dbReference type="Proteomes" id="UP000029844"/>
    </source>
</evidence>
<evidence type="ECO:0000256" key="1">
    <source>
        <dbReference type="SAM" id="Phobius"/>
    </source>
</evidence>
<evidence type="ECO:0000313" key="3">
    <source>
        <dbReference type="EMBL" id="MBC2165256.1"/>
    </source>
</evidence>
<reference evidence="2 4" key="1">
    <citation type="submission" date="2014-05" db="EMBL/GenBank/DDBJ databases">
        <title>Novel Listeriaceae from food processing environments.</title>
        <authorList>
            <person name="den Bakker H.C."/>
        </authorList>
    </citation>
    <scope>NUCLEOTIDE SEQUENCE [LARGE SCALE GENOMIC DNA]</scope>
    <source>
        <strain evidence="2 4">FSL A5-0281</strain>
    </source>
</reference>
<feature type="transmembrane region" description="Helical" evidence="1">
    <location>
        <begin position="72"/>
        <end position="90"/>
    </location>
</feature>
<dbReference type="eggNOG" id="ENOG5033SUQ">
    <property type="taxonomic scope" value="Bacteria"/>
</dbReference>
<keyword evidence="4" id="KW-1185">Reference proteome</keyword>
<accession>A0A099W7V0</accession>
<evidence type="ECO:0000313" key="5">
    <source>
        <dbReference type="Proteomes" id="UP000519573"/>
    </source>
</evidence>
<keyword evidence="1" id="KW-0472">Membrane</keyword>
<feature type="transmembrane region" description="Helical" evidence="1">
    <location>
        <begin position="12"/>
        <end position="35"/>
    </location>
</feature>
<feature type="transmembrane region" description="Helical" evidence="1">
    <location>
        <begin position="178"/>
        <end position="203"/>
    </location>
</feature>
<organism evidence="2 4">
    <name type="scientific">Listeria booriae</name>
    <dbReference type="NCBI Taxonomy" id="1552123"/>
    <lineage>
        <taxon>Bacteria</taxon>
        <taxon>Bacillati</taxon>
        <taxon>Bacillota</taxon>
        <taxon>Bacilli</taxon>
        <taxon>Bacillales</taxon>
        <taxon>Listeriaceae</taxon>
        <taxon>Listeria</taxon>
    </lineage>
</organism>
<feature type="transmembrane region" description="Helical" evidence="1">
    <location>
        <begin position="135"/>
        <end position="158"/>
    </location>
</feature>